<dbReference type="InterPro" id="IPR032423">
    <property type="entry name" value="AAA_assoc_2"/>
</dbReference>
<dbReference type="Pfam" id="PF00004">
    <property type="entry name" value="AAA"/>
    <property type="match status" value="1"/>
</dbReference>
<dbReference type="SMART" id="SM00382">
    <property type="entry name" value="AAA"/>
    <property type="match status" value="1"/>
</dbReference>
<dbReference type="GO" id="GO:0000731">
    <property type="term" value="P:DNA synthesis involved in DNA repair"/>
    <property type="evidence" value="ECO:0007669"/>
    <property type="project" value="TreeGrafter"/>
</dbReference>
<evidence type="ECO:0000256" key="5">
    <source>
        <dbReference type="ARBA" id="ARBA00022741"/>
    </source>
</evidence>
<keyword evidence="9" id="KW-1185">Reference proteome</keyword>
<dbReference type="SUPFAM" id="SSF48019">
    <property type="entry name" value="post-AAA+ oligomerization domain-like"/>
    <property type="match status" value="1"/>
</dbReference>
<feature type="domain" description="AAA+ ATPase" evidence="7">
    <location>
        <begin position="51"/>
        <end position="168"/>
    </location>
</feature>
<dbReference type="AlphaFoldDB" id="A0A926NCH7"/>
<comment type="function">
    <text evidence="1">DNA-dependent ATPase that plays important roles in cellular responses to stalled DNA replication processes.</text>
</comment>
<comment type="similarity">
    <text evidence="2">Belongs to the AAA ATPase family. RarA/MGS1/WRNIP1 subfamily.</text>
</comment>
<proteinExistence type="inferred from homology"/>
<dbReference type="GO" id="GO:0006261">
    <property type="term" value="P:DNA-templated DNA replication"/>
    <property type="evidence" value="ECO:0007669"/>
    <property type="project" value="TreeGrafter"/>
</dbReference>
<evidence type="ECO:0000256" key="6">
    <source>
        <dbReference type="ARBA" id="ARBA00022840"/>
    </source>
</evidence>
<sequence>MDLFEFGSQQTHKTKVPLAARMRPRHINEMVGQAHLLGKGRLLRRAIEADQISSIILHGPPGTGKTTLAHVIAGTTKAYFEQLNAITAGIPDIRRIVEDAKKRLTLHDQRTLLFIDEIHRFNRAQQDALLPHVEEGTIQLIGATTENPSFEVNQALLSRSRIFLLHPLRDKDVRAILDRALTDLERGMGEYKVHVEDEAFTHLIRVAGGDCRDALNALELAILTTPPDSDGIRYITLQIAEESIQQKRIRYDKDKDQHYDTISAFIKSMRGSDPDAALYYLAKMLQAGEDPRFIARRIFVHAAEDVGMADPRALLIASSAAHAVDYIGLPEARIPLAEAVLYIATAPKSNSVIKGIDQATKAVQSEQFAHVPSHLRDTHASQDIVSSDRGIGYLYPHEYPRHYVKQQYLPDEHLQKQFYEPSSQGYEGKLMRFLEWMKEDL</sequence>
<organism evidence="8 9">
    <name type="scientific">Polycladospora coralii</name>
    <dbReference type="NCBI Taxonomy" id="2771432"/>
    <lineage>
        <taxon>Bacteria</taxon>
        <taxon>Bacillati</taxon>
        <taxon>Bacillota</taxon>
        <taxon>Bacilli</taxon>
        <taxon>Bacillales</taxon>
        <taxon>Thermoactinomycetaceae</taxon>
        <taxon>Polycladospora</taxon>
    </lineage>
</organism>
<dbReference type="InterPro" id="IPR003593">
    <property type="entry name" value="AAA+_ATPase"/>
</dbReference>
<dbReference type="CDD" id="cd00009">
    <property type="entry name" value="AAA"/>
    <property type="match status" value="1"/>
</dbReference>
<dbReference type="Gene3D" id="1.20.272.10">
    <property type="match status" value="1"/>
</dbReference>
<name>A0A926NCH7_9BACL</name>
<reference evidence="9" key="1">
    <citation type="submission" date="2022-10" db="EMBL/GenBank/DDBJ databases">
        <title>A novel bacterium of genus Hazenella, isolated from South China Sea.</title>
        <authorList>
            <person name="Huang H."/>
            <person name="Mo K."/>
            <person name="Hu Y."/>
        </authorList>
    </citation>
    <scope>NUCLEOTIDE SEQUENCE [LARGE SCALE GENOMIC DNA]</scope>
    <source>
        <strain evidence="9">IB182357</strain>
    </source>
</reference>
<dbReference type="GO" id="GO:0016887">
    <property type="term" value="F:ATP hydrolysis activity"/>
    <property type="evidence" value="ECO:0007669"/>
    <property type="project" value="InterPro"/>
</dbReference>
<dbReference type="PANTHER" id="PTHR13779:SF7">
    <property type="entry name" value="ATPASE WRNIP1"/>
    <property type="match status" value="1"/>
</dbReference>
<evidence type="ECO:0000256" key="4">
    <source>
        <dbReference type="ARBA" id="ARBA00022705"/>
    </source>
</evidence>
<keyword evidence="5" id="KW-0547">Nucleotide-binding</keyword>
<keyword evidence="4" id="KW-0235">DNA replication</keyword>
<evidence type="ECO:0000256" key="2">
    <source>
        <dbReference type="ARBA" id="ARBA00008959"/>
    </source>
</evidence>
<dbReference type="FunFam" id="1.20.272.10:FF:000001">
    <property type="entry name" value="Putative AAA family ATPase"/>
    <property type="match status" value="1"/>
</dbReference>
<evidence type="ECO:0000313" key="9">
    <source>
        <dbReference type="Proteomes" id="UP000661691"/>
    </source>
</evidence>
<protein>
    <recommendedName>
        <fullName evidence="3">Replication-associated recombination protein A</fullName>
    </recommendedName>
</protein>
<dbReference type="InterPro" id="IPR051314">
    <property type="entry name" value="AAA_ATPase_RarA/MGS1/WRNIP1"/>
</dbReference>
<dbReference type="Gene3D" id="1.10.8.60">
    <property type="match status" value="1"/>
</dbReference>
<dbReference type="Gene3D" id="3.40.50.300">
    <property type="entry name" value="P-loop containing nucleotide triphosphate hydrolases"/>
    <property type="match status" value="1"/>
</dbReference>
<dbReference type="Pfam" id="PF12002">
    <property type="entry name" value="MgsA_C"/>
    <property type="match status" value="1"/>
</dbReference>
<accession>A0A926NCH7</accession>
<evidence type="ECO:0000313" key="8">
    <source>
        <dbReference type="EMBL" id="MBD1371064.1"/>
    </source>
</evidence>
<dbReference type="InterPro" id="IPR027417">
    <property type="entry name" value="P-loop_NTPase"/>
</dbReference>
<keyword evidence="6" id="KW-0067">ATP-binding</keyword>
<dbReference type="InterPro" id="IPR008921">
    <property type="entry name" value="DNA_pol3_clamp-load_cplx_C"/>
</dbReference>
<evidence type="ECO:0000259" key="7">
    <source>
        <dbReference type="SMART" id="SM00382"/>
    </source>
</evidence>
<dbReference type="GO" id="GO:0017116">
    <property type="term" value="F:single-stranded DNA helicase activity"/>
    <property type="evidence" value="ECO:0007669"/>
    <property type="project" value="TreeGrafter"/>
</dbReference>
<dbReference type="Proteomes" id="UP000661691">
    <property type="component" value="Unassembled WGS sequence"/>
</dbReference>
<dbReference type="Gene3D" id="1.10.3710.10">
    <property type="entry name" value="DNA polymerase III clamp loader subunits, C-terminal domain"/>
    <property type="match status" value="1"/>
</dbReference>
<evidence type="ECO:0000256" key="3">
    <source>
        <dbReference type="ARBA" id="ARBA00020776"/>
    </source>
</evidence>
<evidence type="ECO:0000256" key="1">
    <source>
        <dbReference type="ARBA" id="ARBA00002393"/>
    </source>
</evidence>
<dbReference type="InterPro" id="IPR003959">
    <property type="entry name" value="ATPase_AAA_core"/>
</dbReference>
<gene>
    <name evidence="8" type="ORF">IC620_01660</name>
</gene>
<dbReference type="Pfam" id="PF16193">
    <property type="entry name" value="AAA_assoc_2"/>
    <property type="match status" value="1"/>
</dbReference>
<dbReference type="SUPFAM" id="SSF52540">
    <property type="entry name" value="P-loop containing nucleoside triphosphate hydrolases"/>
    <property type="match status" value="1"/>
</dbReference>
<dbReference type="RefSeq" id="WP_191141351.1">
    <property type="nucleotide sequence ID" value="NZ_JACXAH010000002.1"/>
</dbReference>
<dbReference type="InterPro" id="IPR021886">
    <property type="entry name" value="MgsA_C"/>
</dbReference>
<dbReference type="CDD" id="cd18139">
    <property type="entry name" value="HLD_clamp_RarA"/>
    <property type="match status" value="1"/>
</dbReference>
<comment type="caution">
    <text evidence="8">The sequence shown here is derived from an EMBL/GenBank/DDBJ whole genome shotgun (WGS) entry which is preliminary data.</text>
</comment>
<dbReference type="FunFam" id="3.40.50.300:FF:000137">
    <property type="entry name" value="Replication-associated recombination protein A"/>
    <property type="match status" value="1"/>
</dbReference>
<dbReference type="FunFam" id="1.10.8.60:FF:000029">
    <property type="entry name" value="Replication-associated recombination protein A"/>
    <property type="match status" value="1"/>
</dbReference>
<dbReference type="PANTHER" id="PTHR13779">
    <property type="entry name" value="WERNER HELICASE-INTERACTING PROTEIN 1 FAMILY MEMBER"/>
    <property type="match status" value="1"/>
</dbReference>
<dbReference type="EMBL" id="JACXAH010000002">
    <property type="protein sequence ID" value="MBD1371064.1"/>
    <property type="molecule type" value="Genomic_DNA"/>
</dbReference>
<dbReference type="GO" id="GO:0003677">
    <property type="term" value="F:DNA binding"/>
    <property type="evidence" value="ECO:0007669"/>
    <property type="project" value="InterPro"/>
</dbReference>
<dbReference type="GO" id="GO:0008047">
    <property type="term" value="F:enzyme activator activity"/>
    <property type="evidence" value="ECO:0007669"/>
    <property type="project" value="TreeGrafter"/>
</dbReference>
<dbReference type="GO" id="GO:0005524">
    <property type="term" value="F:ATP binding"/>
    <property type="evidence" value="ECO:0007669"/>
    <property type="project" value="UniProtKB-KW"/>
</dbReference>